<comment type="similarity">
    <text evidence="1">Belongs to the thiolase-like superfamily. Beta-ketoacyl-ACP synthases family.</text>
</comment>
<dbReference type="InterPro" id="IPR050091">
    <property type="entry name" value="PKS_NRPS_Biosynth_Enz"/>
</dbReference>
<dbReference type="SMART" id="SM00825">
    <property type="entry name" value="PKS_KS"/>
    <property type="match status" value="1"/>
</dbReference>
<dbReference type="EMBL" id="JAUDFV010000154">
    <property type="protein sequence ID" value="KAL2715949.1"/>
    <property type="molecule type" value="Genomic_DNA"/>
</dbReference>
<accession>A0ABD2A5N7</accession>
<dbReference type="PANTHER" id="PTHR43775">
    <property type="entry name" value="FATTY ACID SYNTHASE"/>
    <property type="match status" value="1"/>
</dbReference>
<organism evidence="3 4">
    <name type="scientific">Vespula squamosa</name>
    <name type="common">Southern yellow jacket</name>
    <name type="synonym">Wasp</name>
    <dbReference type="NCBI Taxonomy" id="30214"/>
    <lineage>
        <taxon>Eukaryota</taxon>
        <taxon>Metazoa</taxon>
        <taxon>Ecdysozoa</taxon>
        <taxon>Arthropoda</taxon>
        <taxon>Hexapoda</taxon>
        <taxon>Insecta</taxon>
        <taxon>Pterygota</taxon>
        <taxon>Neoptera</taxon>
        <taxon>Endopterygota</taxon>
        <taxon>Hymenoptera</taxon>
        <taxon>Apocrita</taxon>
        <taxon>Aculeata</taxon>
        <taxon>Vespoidea</taxon>
        <taxon>Vespidae</taxon>
        <taxon>Vespinae</taxon>
        <taxon>Vespula</taxon>
    </lineage>
</organism>
<evidence type="ECO:0000256" key="1">
    <source>
        <dbReference type="RuleBase" id="RU003694"/>
    </source>
</evidence>
<gene>
    <name evidence="3" type="ORF">V1478_013625</name>
</gene>
<dbReference type="PROSITE" id="PS52004">
    <property type="entry name" value="KS3_2"/>
    <property type="match status" value="1"/>
</dbReference>
<name>A0ABD2A5N7_VESSQ</name>
<dbReference type="AlphaFoldDB" id="A0ABD2A5N7"/>
<dbReference type="GO" id="GO:0016740">
    <property type="term" value="F:transferase activity"/>
    <property type="evidence" value="ECO:0007669"/>
    <property type="project" value="UniProtKB-KW"/>
</dbReference>
<dbReference type="Gene3D" id="3.40.47.10">
    <property type="match status" value="1"/>
</dbReference>
<feature type="domain" description="Ketosynthase family 3 (KS3)" evidence="2">
    <location>
        <begin position="1"/>
        <end position="247"/>
    </location>
</feature>
<keyword evidence="4" id="KW-1185">Reference proteome</keyword>
<dbReference type="InterPro" id="IPR014031">
    <property type="entry name" value="Ketoacyl_synth_C"/>
</dbReference>
<comment type="caution">
    <text evidence="3">The sequence shown here is derived from an EMBL/GenBank/DDBJ whole genome shotgun (WGS) entry which is preliminary data.</text>
</comment>
<protein>
    <submittedName>
        <fullName evidence="3">Fatty acid synthase-like</fullName>
    </submittedName>
</protein>
<reference evidence="3 4" key="1">
    <citation type="journal article" date="2024" name="Ann. Entomol. Soc. Am.">
        <title>Genomic analyses of the southern and eastern yellowjacket wasps (Hymenoptera: Vespidae) reveal evolutionary signatures of social life.</title>
        <authorList>
            <person name="Catto M.A."/>
            <person name="Caine P.B."/>
            <person name="Orr S.E."/>
            <person name="Hunt B.G."/>
            <person name="Goodisman M.A.D."/>
        </authorList>
    </citation>
    <scope>NUCLEOTIDE SEQUENCE [LARGE SCALE GENOMIC DNA]</scope>
    <source>
        <strain evidence="3">233</strain>
        <tissue evidence="3">Head and thorax</tissue>
    </source>
</reference>
<evidence type="ECO:0000259" key="2">
    <source>
        <dbReference type="PROSITE" id="PS52004"/>
    </source>
</evidence>
<dbReference type="Pfam" id="PF00109">
    <property type="entry name" value="ketoacyl-synt"/>
    <property type="match status" value="1"/>
</dbReference>
<dbReference type="Pfam" id="PF02801">
    <property type="entry name" value="Ketoacyl-synt_C"/>
    <property type="match status" value="1"/>
</dbReference>
<dbReference type="InterPro" id="IPR016039">
    <property type="entry name" value="Thiolase-like"/>
</dbReference>
<dbReference type="SUPFAM" id="SSF53901">
    <property type="entry name" value="Thiolase-like"/>
    <property type="match status" value="1"/>
</dbReference>
<dbReference type="InterPro" id="IPR020841">
    <property type="entry name" value="PKS_Beta-ketoAc_synthase_dom"/>
</dbReference>
<evidence type="ECO:0000313" key="3">
    <source>
        <dbReference type="EMBL" id="KAL2715949.1"/>
    </source>
</evidence>
<dbReference type="Proteomes" id="UP001607302">
    <property type="component" value="Unassembled WGS sequence"/>
</dbReference>
<keyword evidence="1" id="KW-0808">Transferase</keyword>
<evidence type="ECO:0000313" key="4">
    <source>
        <dbReference type="Proteomes" id="UP001607302"/>
    </source>
</evidence>
<dbReference type="PANTHER" id="PTHR43775:SF23">
    <property type="entry name" value="FATTY ACID SYNTHASE 3"/>
    <property type="match status" value="1"/>
</dbReference>
<proteinExistence type="inferred from homology"/>
<dbReference type="InterPro" id="IPR014030">
    <property type="entry name" value="Ketoacyl_synth_N"/>
</dbReference>
<sequence>MCLFNSETFLLYGKLQINGFGITSSSRDMTAQNISFWFGVTRPSYNVDTACSSSLYAMEHAYRAIRSGQCDYAIVGGSNLCLHPYVSLQFNRLGVLNQDGRCKVFDEDANGYTRSENIFVVFLQKAKTAKRIYATIIHAKANCDGYKDEGITFPSNLMQRTLLKAFYEGCGVSTSCISYVEAHGTGTKVGDPVELNAIDSIFTKNRANPLKFGCIKSNLVHIKPASDIIDGVSPNTAILTLIDQANK</sequence>
<dbReference type="CDD" id="cd00833">
    <property type="entry name" value="PKS"/>
    <property type="match status" value="1"/>
</dbReference>